<name>A0ABP1QED8_9HEXA</name>
<feature type="region of interest" description="Disordered" evidence="1">
    <location>
        <begin position="24"/>
        <end position="62"/>
    </location>
</feature>
<evidence type="ECO:0000313" key="3">
    <source>
        <dbReference type="Proteomes" id="UP001642540"/>
    </source>
</evidence>
<organism evidence="2 3">
    <name type="scientific">Orchesella dallaii</name>
    <dbReference type="NCBI Taxonomy" id="48710"/>
    <lineage>
        <taxon>Eukaryota</taxon>
        <taxon>Metazoa</taxon>
        <taxon>Ecdysozoa</taxon>
        <taxon>Arthropoda</taxon>
        <taxon>Hexapoda</taxon>
        <taxon>Collembola</taxon>
        <taxon>Entomobryomorpha</taxon>
        <taxon>Entomobryoidea</taxon>
        <taxon>Orchesellidae</taxon>
        <taxon>Orchesellinae</taxon>
        <taxon>Orchesella</taxon>
    </lineage>
</organism>
<dbReference type="InterPro" id="IPR004162">
    <property type="entry name" value="SINA-like_animal"/>
</dbReference>
<reference evidence="2 3" key="1">
    <citation type="submission" date="2024-08" db="EMBL/GenBank/DDBJ databases">
        <authorList>
            <person name="Cucini C."/>
            <person name="Frati F."/>
        </authorList>
    </citation>
    <scope>NUCLEOTIDE SEQUENCE [LARGE SCALE GENOMIC DNA]</scope>
</reference>
<comment type="caution">
    <text evidence="2">The sequence shown here is derived from an EMBL/GenBank/DDBJ whole genome shotgun (WGS) entry which is preliminary data.</text>
</comment>
<feature type="compositionally biased region" description="Polar residues" evidence="1">
    <location>
        <begin position="26"/>
        <end position="37"/>
    </location>
</feature>
<dbReference type="SUPFAM" id="SSF49599">
    <property type="entry name" value="TRAF domain-like"/>
    <property type="match status" value="1"/>
</dbReference>
<proteinExistence type="predicted"/>
<keyword evidence="3" id="KW-1185">Reference proteome</keyword>
<evidence type="ECO:0000313" key="2">
    <source>
        <dbReference type="EMBL" id="CAL8099276.1"/>
    </source>
</evidence>
<dbReference type="InterPro" id="IPR008974">
    <property type="entry name" value="TRAF-like"/>
</dbReference>
<dbReference type="Gene3D" id="2.60.210.10">
    <property type="entry name" value="Apoptosis, Tumor Necrosis Factor Receptor Associated Protein 2, Chain A"/>
    <property type="match status" value="1"/>
</dbReference>
<dbReference type="InterPro" id="IPR013083">
    <property type="entry name" value="Znf_RING/FYVE/PHD"/>
</dbReference>
<dbReference type="PANTHER" id="PTHR45877:SF2">
    <property type="entry name" value="E3 UBIQUITIN-PROTEIN LIGASE SINA-RELATED"/>
    <property type="match status" value="1"/>
</dbReference>
<dbReference type="PANTHER" id="PTHR45877">
    <property type="entry name" value="E3 UBIQUITIN-PROTEIN LIGASE SIAH2"/>
    <property type="match status" value="1"/>
</dbReference>
<evidence type="ECO:0000256" key="1">
    <source>
        <dbReference type="SAM" id="MobiDB-lite"/>
    </source>
</evidence>
<dbReference type="EMBL" id="CAXLJM020000031">
    <property type="protein sequence ID" value="CAL8099276.1"/>
    <property type="molecule type" value="Genomic_DNA"/>
</dbReference>
<accession>A0ABP1QED8</accession>
<evidence type="ECO:0008006" key="4">
    <source>
        <dbReference type="Google" id="ProtNLM"/>
    </source>
</evidence>
<gene>
    <name evidence="2" type="ORF">ODALV1_LOCUS10194</name>
</gene>
<dbReference type="Gene3D" id="3.30.40.10">
    <property type="entry name" value="Zinc/RING finger domain, C3HC4 (zinc finger)"/>
    <property type="match status" value="1"/>
</dbReference>
<dbReference type="Proteomes" id="UP001642540">
    <property type="component" value="Unassembled WGS sequence"/>
</dbReference>
<sequence>MEGSLLGSIDAFSLSTMELFEHSPGLNDSVSSTSTGASIHLDPKETNESEQVIKHKSMPKKSDRVTPLYAMEVSKATSSKSPTRKSLEAKLVDCRFKSAGCTEKLPKGTLYETEHHQNCQFRPIPCLLQPNCSELVPYHNFLLHHMHHFVHPIFSATLNTSVIFKTEDFKDNQRWNPRWMNCYGRDFFVMVSHKLPGMWYVWVWMLGTPDEAAEYLYDVEISKSSYRKVGTFPVLSLRTTLDEIEKYEACMSMTDFQVQRISQIRESIIGSFEVDLMIYKSKGHKLSPCGQ</sequence>
<protein>
    <recommendedName>
        <fullName evidence="4">RING-type E3 ubiquitin transferase</fullName>
    </recommendedName>
</protein>
<feature type="compositionally biased region" description="Basic and acidic residues" evidence="1">
    <location>
        <begin position="41"/>
        <end position="53"/>
    </location>
</feature>